<dbReference type="EMBL" id="CADCTR010001348">
    <property type="protein sequence ID" value="CAA9292087.1"/>
    <property type="molecule type" value="Genomic_DNA"/>
</dbReference>
<dbReference type="PANTHER" id="PTHR43134:SF1">
    <property type="entry name" value="SIGNAL RECOGNITION PARTICLE RECEPTOR SUBUNIT ALPHA"/>
    <property type="match status" value="1"/>
</dbReference>
<sequence>SQGQGADPGAVAFDAVDAALARDVDVVIIDTAGRLQAKFNLMKELQKITNVVRKRVEEAPHEVLLVVDATTGQNGISQAKSFMEASEVTHLVLTKLDGTAKGGIAFAMVQQIQRPIRYIGTGEKIDDLALFDARAFVDALFEEEVPA</sequence>
<evidence type="ECO:0000256" key="3">
    <source>
        <dbReference type="ARBA" id="ARBA00022741"/>
    </source>
</evidence>
<evidence type="ECO:0000313" key="7">
    <source>
        <dbReference type="EMBL" id="CAA9292087.1"/>
    </source>
</evidence>
<dbReference type="InterPro" id="IPR027417">
    <property type="entry name" value="P-loop_NTPase"/>
</dbReference>
<dbReference type="GO" id="GO:0005525">
    <property type="term" value="F:GTP binding"/>
    <property type="evidence" value="ECO:0007669"/>
    <property type="project" value="UniProtKB-KW"/>
</dbReference>
<comment type="similarity">
    <text evidence="2">Belongs to the GTP-binding SRP family.</text>
</comment>
<dbReference type="InterPro" id="IPR000897">
    <property type="entry name" value="SRP54_GTPase_dom"/>
</dbReference>
<dbReference type="SUPFAM" id="SSF52540">
    <property type="entry name" value="P-loop containing nucleoside triphosphate hydrolases"/>
    <property type="match status" value="1"/>
</dbReference>
<feature type="domain" description="SRP54-type proteins GTP-binding" evidence="6">
    <location>
        <begin position="115"/>
        <end position="128"/>
    </location>
</feature>
<evidence type="ECO:0000256" key="2">
    <source>
        <dbReference type="ARBA" id="ARBA00008531"/>
    </source>
</evidence>
<keyword evidence="5" id="KW-0472">Membrane</keyword>
<dbReference type="PROSITE" id="PS00300">
    <property type="entry name" value="SRP54"/>
    <property type="match status" value="1"/>
</dbReference>
<reference evidence="7" key="1">
    <citation type="submission" date="2020-02" db="EMBL/GenBank/DDBJ databases">
        <authorList>
            <person name="Meier V. D."/>
        </authorList>
    </citation>
    <scope>NUCLEOTIDE SEQUENCE</scope>
    <source>
        <strain evidence="7">AVDCRST_MAG93</strain>
    </source>
</reference>
<dbReference type="Pfam" id="PF00448">
    <property type="entry name" value="SRP54"/>
    <property type="match status" value="1"/>
</dbReference>
<dbReference type="GO" id="GO:0005886">
    <property type="term" value="C:plasma membrane"/>
    <property type="evidence" value="ECO:0007669"/>
    <property type="project" value="UniProtKB-SubCell"/>
</dbReference>
<dbReference type="AlphaFoldDB" id="A0A6J4JZS7"/>
<dbReference type="PANTHER" id="PTHR43134">
    <property type="entry name" value="SIGNAL RECOGNITION PARTICLE RECEPTOR SUBUNIT ALPHA"/>
    <property type="match status" value="1"/>
</dbReference>
<keyword evidence="4" id="KW-0342">GTP-binding</keyword>
<accession>A0A6J4JZS7</accession>
<dbReference type="GO" id="GO:0005047">
    <property type="term" value="F:signal recognition particle binding"/>
    <property type="evidence" value="ECO:0007669"/>
    <property type="project" value="TreeGrafter"/>
</dbReference>
<evidence type="ECO:0000259" key="6">
    <source>
        <dbReference type="PROSITE" id="PS00300"/>
    </source>
</evidence>
<gene>
    <name evidence="7" type="ORF">AVDCRST_MAG93-3980</name>
</gene>
<evidence type="ECO:0000256" key="1">
    <source>
        <dbReference type="ARBA" id="ARBA00004413"/>
    </source>
</evidence>
<organism evidence="7">
    <name type="scientific">uncultured Chloroflexia bacterium</name>
    <dbReference type="NCBI Taxonomy" id="1672391"/>
    <lineage>
        <taxon>Bacteria</taxon>
        <taxon>Bacillati</taxon>
        <taxon>Chloroflexota</taxon>
        <taxon>Chloroflexia</taxon>
        <taxon>environmental samples</taxon>
    </lineage>
</organism>
<dbReference type="Gene3D" id="3.40.50.300">
    <property type="entry name" value="P-loop containing nucleotide triphosphate hydrolases"/>
    <property type="match status" value="1"/>
</dbReference>
<dbReference type="GO" id="GO:0006614">
    <property type="term" value="P:SRP-dependent cotranslational protein targeting to membrane"/>
    <property type="evidence" value="ECO:0007669"/>
    <property type="project" value="InterPro"/>
</dbReference>
<keyword evidence="3" id="KW-0547">Nucleotide-binding</keyword>
<keyword evidence="7" id="KW-0675">Receptor</keyword>
<feature type="non-terminal residue" evidence="7">
    <location>
        <position position="1"/>
    </location>
</feature>
<name>A0A6J4JZS7_9CHLR</name>
<proteinExistence type="inferred from homology"/>
<protein>
    <submittedName>
        <fullName evidence="7">Signal recognition particle receptor FtsY</fullName>
    </submittedName>
</protein>
<dbReference type="GO" id="GO:0003924">
    <property type="term" value="F:GTPase activity"/>
    <property type="evidence" value="ECO:0007669"/>
    <property type="project" value="TreeGrafter"/>
</dbReference>
<comment type="subcellular location">
    <subcellularLocation>
        <location evidence="1">Cell membrane</location>
        <topology evidence="1">Peripheral membrane protein</topology>
        <orientation evidence="1">Cytoplasmic side</orientation>
    </subcellularLocation>
</comment>
<evidence type="ECO:0000256" key="5">
    <source>
        <dbReference type="ARBA" id="ARBA00023136"/>
    </source>
</evidence>
<evidence type="ECO:0000256" key="4">
    <source>
        <dbReference type="ARBA" id="ARBA00023134"/>
    </source>
</evidence>
<dbReference type="SMART" id="SM00962">
    <property type="entry name" value="SRP54"/>
    <property type="match status" value="1"/>
</dbReference>